<evidence type="ECO:0000313" key="7">
    <source>
        <dbReference type="Proteomes" id="UP000515312"/>
    </source>
</evidence>
<feature type="domain" description="Glycoside hydrolase family 5" evidence="5">
    <location>
        <begin position="61"/>
        <end position="351"/>
    </location>
</feature>
<dbReference type="Proteomes" id="UP000515312">
    <property type="component" value="Chromosome"/>
</dbReference>
<dbReference type="InterPro" id="IPR017853">
    <property type="entry name" value="GH"/>
</dbReference>
<evidence type="ECO:0000256" key="1">
    <source>
        <dbReference type="ARBA" id="ARBA00022729"/>
    </source>
</evidence>
<keyword evidence="2 4" id="KW-0378">Hydrolase</keyword>
<evidence type="ECO:0000256" key="4">
    <source>
        <dbReference type="RuleBase" id="RU361153"/>
    </source>
</evidence>
<dbReference type="GO" id="GO:0009986">
    <property type="term" value="C:cell surface"/>
    <property type="evidence" value="ECO:0007669"/>
    <property type="project" value="TreeGrafter"/>
</dbReference>
<evidence type="ECO:0000313" key="6">
    <source>
        <dbReference type="EMBL" id="QNI30248.1"/>
    </source>
</evidence>
<keyword evidence="7" id="KW-1185">Reference proteome</keyword>
<evidence type="ECO:0000256" key="3">
    <source>
        <dbReference type="ARBA" id="ARBA00023295"/>
    </source>
</evidence>
<sequence>MPRTSSLRLITLSFAVYFVIAGLTSSAEDMLAFKRAQHLQRGINASIWFAQSSGNYSVERLRTFTTSDDIALIRQLGFDHIRVSIDADPLLPWLRDPETTPFVAELDRAVKIMLDQQLAVIIDIHPESSYKAQLLRGTEGVEHFAALWRALAKHFASTDPELVFFEIMNEPEQDDPYRWQGIESFVGQQIRQAAPNHTIIAAGAHWSGLEDLMMLEPIALANVIYTFHDYEPFPFTHQGATWTSSQVLPLRSVPYPSTPEAVQPNVNQEPTLAGQFWVEQYGLNRWDAQRVDATLAFAEKWSNLHHAPVYCGEFGVLRDYVDPAMRAQWVHDMRVAFENHKIGWAMWDYQENFGVVTKKDGKAVPDPAIVNALGLKMP</sequence>
<dbReference type="PANTHER" id="PTHR31297">
    <property type="entry name" value="GLUCAN ENDO-1,6-BETA-GLUCOSIDASE B"/>
    <property type="match status" value="1"/>
</dbReference>
<dbReference type="KEGG" id="adin:H7849_13730"/>
<dbReference type="GO" id="GO:0008422">
    <property type="term" value="F:beta-glucosidase activity"/>
    <property type="evidence" value="ECO:0007669"/>
    <property type="project" value="TreeGrafter"/>
</dbReference>
<keyword evidence="1" id="KW-0732">Signal</keyword>
<name>A0A7G8BCH8_9BACT</name>
<comment type="similarity">
    <text evidence="4">Belongs to the glycosyl hydrolase 5 (cellulase A) family.</text>
</comment>
<gene>
    <name evidence="6" type="ORF">H7849_13730</name>
</gene>
<dbReference type="PANTHER" id="PTHR31297:SF17">
    <property type="entry name" value="ENDOGLUCANASE"/>
    <property type="match status" value="1"/>
</dbReference>
<dbReference type="SUPFAM" id="SSF51445">
    <property type="entry name" value="(Trans)glycosidases"/>
    <property type="match status" value="1"/>
</dbReference>
<organism evidence="6 7">
    <name type="scientific">Alloacidobacterium dinghuense</name>
    <dbReference type="NCBI Taxonomy" id="2763107"/>
    <lineage>
        <taxon>Bacteria</taxon>
        <taxon>Pseudomonadati</taxon>
        <taxon>Acidobacteriota</taxon>
        <taxon>Terriglobia</taxon>
        <taxon>Terriglobales</taxon>
        <taxon>Acidobacteriaceae</taxon>
        <taxon>Alloacidobacterium</taxon>
    </lineage>
</organism>
<evidence type="ECO:0000259" key="5">
    <source>
        <dbReference type="Pfam" id="PF00150"/>
    </source>
</evidence>
<dbReference type="AlphaFoldDB" id="A0A7G8BCH8"/>
<accession>A0A7G8BCH8</accession>
<protein>
    <submittedName>
        <fullName evidence="6">Cellulase family glycosylhydrolase</fullName>
    </submittedName>
</protein>
<dbReference type="Gene3D" id="3.20.20.80">
    <property type="entry name" value="Glycosidases"/>
    <property type="match status" value="1"/>
</dbReference>
<dbReference type="EMBL" id="CP060394">
    <property type="protein sequence ID" value="QNI30248.1"/>
    <property type="molecule type" value="Genomic_DNA"/>
</dbReference>
<evidence type="ECO:0000256" key="2">
    <source>
        <dbReference type="ARBA" id="ARBA00022801"/>
    </source>
</evidence>
<dbReference type="InterPro" id="IPR001547">
    <property type="entry name" value="Glyco_hydro_5"/>
</dbReference>
<dbReference type="RefSeq" id="WP_186739990.1">
    <property type="nucleotide sequence ID" value="NZ_CP060394.1"/>
</dbReference>
<dbReference type="GO" id="GO:0009251">
    <property type="term" value="P:glucan catabolic process"/>
    <property type="evidence" value="ECO:0007669"/>
    <property type="project" value="TreeGrafter"/>
</dbReference>
<dbReference type="InterPro" id="IPR050386">
    <property type="entry name" value="Glycosyl_hydrolase_5"/>
</dbReference>
<reference evidence="6 7" key="1">
    <citation type="submission" date="2020-08" db="EMBL/GenBank/DDBJ databases">
        <title>Edaphobacter telluris sp. nov. and Acidobacterium dinghuensis sp. nov., two acidobacteria isolated from forest soil.</title>
        <authorList>
            <person name="Fu J."/>
            <person name="Qiu L."/>
        </authorList>
    </citation>
    <scope>NUCLEOTIDE SEQUENCE [LARGE SCALE GENOMIC DNA]</scope>
    <source>
        <strain evidence="6">4Y35</strain>
    </source>
</reference>
<dbReference type="Pfam" id="PF00150">
    <property type="entry name" value="Cellulase"/>
    <property type="match status" value="1"/>
</dbReference>
<dbReference type="GO" id="GO:0005576">
    <property type="term" value="C:extracellular region"/>
    <property type="evidence" value="ECO:0007669"/>
    <property type="project" value="TreeGrafter"/>
</dbReference>
<proteinExistence type="inferred from homology"/>
<keyword evidence="3 4" id="KW-0326">Glycosidase</keyword>